<reference evidence="7" key="1">
    <citation type="submission" date="2020-10" db="EMBL/GenBank/DDBJ databases">
        <authorList>
            <person name="Kadnikov V."/>
            <person name="Beletsky A.V."/>
            <person name="Mardanov A.V."/>
            <person name="Karnachuk O.V."/>
            <person name="Ravin N.V."/>
        </authorList>
    </citation>
    <scope>NUCLEOTIDE SEQUENCE</scope>
    <source>
        <strain evidence="7">Bu02</strain>
    </source>
</reference>
<evidence type="ECO:0000259" key="5">
    <source>
        <dbReference type="Pfam" id="PF02441"/>
    </source>
</evidence>
<evidence type="ECO:0000256" key="3">
    <source>
        <dbReference type="HAMAP-Rule" id="MF_02225"/>
    </source>
</evidence>
<keyword evidence="3 4" id="KW-0436">Ligase</keyword>
<dbReference type="Pfam" id="PF02441">
    <property type="entry name" value="Flavoprotein"/>
    <property type="match status" value="1"/>
</dbReference>
<dbReference type="AlphaFoldDB" id="A0AAT9LCT9"/>
<evidence type="ECO:0000259" key="6">
    <source>
        <dbReference type="Pfam" id="PF04127"/>
    </source>
</evidence>
<dbReference type="GO" id="GO:0004633">
    <property type="term" value="F:phosphopantothenoylcysteine decarboxylase activity"/>
    <property type="evidence" value="ECO:0007669"/>
    <property type="project" value="UniProtKB-UniRule"/>
</dbReference>
<protein>
    <recommendedName>
        <fullName evidence="3">Coenzyme A biosynthesis bifunctional protein CoaBC</fullName>
    </recommendedName>
    <alternativeName>
        <fullName evidence="3">DNA/pantothenate metabolism flavoprotein</fullName>
    </alternativeName>
    <alternativeName>
        <fullName evidence="3">Phosphopantothenoylcysteine synthetase/decarboxylase</fullName>
        <shortName evidence="3">PPCS-PPCDC</shortName>
    </alternativeName>
    <domain>
        <recommendedName>
            <fullName evidence="3">Phosphopantothenoylcysteine decarboxylase</fullName>
            <shortName evidence="3">PPC decarboxylase</shortName>
            <shortName evidence="3">PPC-DC</shortName>
            <ecNumber evidence="3">4.1.1.36</ecNumber>
        </recommendedName>
        <alternativeName>
            <fullName evidence="3">CoaC</fullName>
        </alternativeName>
    </domain>
    <domain>
        <recommendedName>
            <fullName evidence="3">Phosphopantothenate--cysteine ligase</fullName>
            <ecNumber evidence="3">6.3.2.5</ecNumber>
        </recommendedName>
        <alternativeName>
            <fullName evidence="3">CoaB</fullName>
        </alternativeName>
        <alternativeName>
            <fullName evidence="3">Phosphopantothenoylcysteine synthetase</fullName>
            <shortName evidence="3">PPC synthetase</shortName>
            <shortName evidence="3">PPC-S</shortName>
        </alternativeName>
    </domain>
</protein>
<dbReference type="HAMAP" id="MF_02225">
    <property type="entry name" value="CoaBC"/>
    <property type="match status" value="1"/>
</dbReference>
<dbReference type="GO" id="GO:0071513">
    <property type="term" value="C:phosphopantothenoylcysteine decarboxylase complex"/>
    <property type="evidence" value="ECO:0007669"/>
    <property type="project" value="TreeGrafter"/>
</dbReference>
<dbReference type="SUPFAM" id="SSF102645">
    <property type="entry name" value="CoaB-like"/>
    <property type="match status" value="1"/>
</dbReference>
<proteinExistence type="inferred from homology"/>
<name>A0AAT9LCT9_9FIRM</name>
<feature type="region of interest" description="Phosphopantothenate--cysteine ligase" evidence="3">
    <location>
        <begin position="190"/>
        <end position="407"/>
    </location>
</feature>
<comment type="cofactor">
    <cofactor evidence="3">
        <name>Mg(2+)</name>
        <dbReference type="ChEBI" id="CHEBI:18420"/>
    </cofactor>
</comment>
<comment type="catalytic activity">
    <reaction evidence="3 4">
        <text>(R)-4'-phosphopantothenate + L-cysteine + CTP = N-[(R)-4-phosphopantothenoyl]-L-cysteine + CMP + diphosphate + H(+)</text>
        <dbReference type="Rhea" id="RHEA:19397"/>
        <dbReference type="ChEBI" id="CHEBI:10986"/>
        <dbReference type="ChEBI" id="CHEBI:15378"/>
        <dbReference type="ChEBI" id="CHEBI:33019"/>
        <dbReference type="ChEBI" id="CHEBI:35235"/>
        <dbReference type="ChEBI" id="CHEBI:37563"/>
        <dbReference type="ChEBI" id="CHEBI:59458"/>
        <dbReference type="ChEBI" id="CHEBI:60377"/>
        <dbReference type="EC" id="6.3.2.5"/>
    </reaction>
</comment>
<evidence type="ECO:0000313" key="7">
    <source>
        <dbReference type="EMBL" id="QUL98338.1"/>
    </source>
</evidence>
<feature type="binding site" evidence="3">
    <location>
        <position position="340"/>
    </location>
    <ligand>
        <name>CTP</name>
        <dbReference type="ChEBI" id="CHEBI:37563"/>
    </ligand>
</feature>
<dbReference type="Pfam" id="PF04127">
    <property type="entry name" value="DFP"/>
    <property type="match status" value="1"/>
</dbReference>
<feature type="region of interest" description="Phosphopantothenoylcysteine decarboxylase" evidence="3">
    <location>
        <begin position="1"/>
        <end position="189"/>
    </location>
</feature>
<dbReference type="PANTHER" id="PTHR14359:SF6">
    <property type="entry name" value="PHOSPHOPANTOTHENOYLCYSTEINE DECARBOXYLASE"/>
    <property type="match status" value="1"/>
</dbReference>
<keyword evidence="3" id="KW-0479">Metal-binding</keyword>
<dbReference type="EMBL" id="CP062796">
    <property type="protein sequence ID" value="QUL98338.1"/>
    <property type="molecule type" value="Genomic_DNA"/>
</dbReference>
<evidence type="ECO:0000256" key="2">
    <source>
        <dbReference type="ARBA" id="ARBA00023239"/>
    </source>
</evidence>
<comment type="function">
    <text evidence="3">Catalyzes two sequential steps in the biosynthesis of coenzyme A. In the first step cysteine is conjugated to 4'-phosphopantothenate to form 4-phosphopantothenoylcysteine. In the second step the latter compound is decarboxylated to form 4'-phosphopantotheine.</text>
</comment>
<dbReference type="EC" id="4.1.1.36" evidence="3"/>
<keyword evidence="3" id="KW-0511">Multifunctional enzyme</keyword>
<dbReference type="GO" id="GO:0046872">
    <property type="term" value="F:metal ion binding"/>
    <property type="evidence" value="ECO:0007669"/>
    <property type="project" value="UniProtKB-KW"/>
</dbReference>
<feature type="binding site" evidence="3">
    <location>
        <position position="322"/>
    </location>
    <ligand>
        <name>CTP</name>
        <dbReference type="ChEBI" id="CHEBI:37563"/>
    </ligand>
</feature>
<keyword evidence="3 4" id="KW-0288">FMN</keyword>
<evidence type="ECO:0000256" key="1">
    <source>
        <dbReference type="ARBA" id="ARBA00022793"/>
    </source>
</evidence>
<accession>A0AAT9LCT9</accession>
<keyword evidence="3 4" id="KW-0285">Flavoprotein</keyword>
<dbReference type="InterPro" id="IPR007085">
    <property type="entry name" value="DNA/pantothenate-metab_flavo_C"/>
</dbReference>
<feature type="binding site" evidence="3">
    <location>
        <position position="336"/>
    </location>
    <ligand>
        <name>CTP</name>
        <dbReference type="ChEBI" id="CHEBI:37563"/>
    </ligand>
</feature>
<evidence type="ECO:0000256" key="4">
    <source>
        <dbReference type="RuleBase" id="RU364078"/>
    </source>
</evidence>
<dbReference type="SUPFAM" id="SSF52507">
    <property type="entry name" value="Homo-oligomeric flavin-containing Cys decarboxylases, HFCD"/>
    <property type="match status" value="1"/>
</dbReference>
<keyword evidence="2 3" id="KW-0456">Lyase</keyword>
<dbReference type="InterPro" id="IPR036551">
    <property type="entry name" value="Flavin_trans-like"/>
</dbReference>
<dbReference type="GO" id="GO:0010181">
    <property type="term" value="F:FMN binding"/>
    <property type="evidence" value="ECO:0007669"/>
    <property type="project" value="UniProtKB-UniRule"/>
</dbReference>
<dbReference type="GO" id="GO:0004632">
    <property type="term" value="F:phosphopantothenate--cysteine ligase activity"/>
    <property type="evidence" value="ECO:0007669"/>
    <property type="project" value="UniProtKB-UniRule"/>
</dbReference>
<gene>
    <name evidence="3 7" type="primary">coaBC</name>
    <name evidence="7" type="ORF">IMF26_10000</name>
</gene>
<dbReference type="KEGG" id="fcz:IMF26_10000"/>
<keyword evidence="1 3" id="KW-0210">Decarboxylase</keyword>
<comment type="pathway">
    <text evidence="3 4">Cofactor biosynthesis; coenzyme A biosynthesis; CoA from (R)-pantothenate: step 3/5.</text>
</comment>
<feature type="domain" description="Flavoprotein" evidence="5">
    <location>
        <begin position="5"/>
        <end position="177"/>
    </location>
</feature>
<organism evidence="7">
    <name type="scientific">Candidatus Fermentithermobacillus carboniphilus</name>
    <dbReference type="NCBI Taxonomy" id="3085328"/>
    <lineage>
        <taxon>Bacteria</taxon>
        <taxon>Bacillati</taxon>
        <taxon>Bacillota</taxon>
        <taxon>Candidatus Fermentithermobacillia</taxon>
        <taxon>Candidatus Fermentithermobacillales</taxon>
        <taxon>Candidatus Fermentithermobacillaceae</taxon>
        <taxon>Candidatus Fermentithermobacillus</taxon>
    </lineage>
</organism>
<comment type="catalytic activity">
    <reaction evidence="3 4">
        <text>N-[(R)-4-phosphopantothenoyl]-L-cysteine + H(+) = (R)-4'-phosphopantetheine + CO2</text>
        <dbReference type="Rhea" id="RHEA:16793"/>
        <dbReference type="ChEBI" id="CHEBI:15378"/>
        <dbReference type="ChEBI" id="CHEBI:16526"/>
        <dbReference type="ChEBI" id="CHEBI:59458"/>
        <dbReference type="ChEBI" id="CHEBI:61723"/>
        <dbReference type="EC" id="4.1.1.36"/>
    </reaction>
</comment>
<dbReference type="GO" id="GO:0015937">
    <property type="term" value="P:coenzyme A biosynthetic process"/>
    <property type="evidence" value="ECO:0007669"/>
    <property type="project" value="UniProtKB-UniRule"/>
</dbReference>
<dbReference type="InterPro" id="IPR035929">
    <property type="entry name" value="CoaB-like_sf"/>
</dbReference>
<dbReference type="EC" id="6.3.2.5" evidence="3"/>
<comment type="pathway">
    <text evidence="3 4">Cofactor biosynthesis; coenzyme A biosynthesis; CoA from (R)-pantothenate: step 2/5.</text>
</comment>
<comment type="cofactor">
    <cofactor evidence="3">
        <name>FMN</name>
        <dbReference type="ChEBI" id="CHEBI:58210"/>
    </cofactor>
    <text evidence="3">Binds 1 FMN per subunit.</text>
</comment>
<reference evidence="7" key="2">
    <citation type="journal article" date="2023" name="Biology">
        <title>Prokaryotic Life Associated with Coal-Fire Gas Vents Revealed by Metagenomics.</title>
        <authorList>
            <person name="Kadnikov V.V."/>
            <person name="Mardanov A.V."/>
            <person name="Beletsky A.V."/>
            <person name="Karnachuk O.V."/>
            <person name="Ravin N.V."/>
        </authorList>
    </citation>
    <scope>NUCLEOTIDE SEQUENCE</scope>
    <source>
        <strain evidence="7">Bu02</strain>
    </source>
</reference>
<feature type="domain" description="DNA/pantothenate metabolism flavoprotein C-terminal" evidence="6">
    <location>
        <begin position="185"/>
        <end position="394"/>
    </location>
</feature>
<dbReference type="Gene3D" id="3.40.50.10300">
    <property type="entry name" value="CoaB-like"/>
    <property type="match status" value="1"/>
</dbReference>
<sequence length="407" mass="44402">MLKGKTVVIGVSGGIAAYKAVEVVSRLKKLGAETHVIMTRNATKLVAPITFRTISNQPVVVDMFEEPKRWNVEHIALAEKADLFLICPATANVIGKIACGIADDYLTTTVMACTAPKLICPAMNHNMYENPVLQGNLRKLRELGYRILEPEYGQLASGAMGKGRLPEPEKIVQEVVTLLNATEDLRGLRLLVTAGPTREWLDPVRYISNPSTGKMGYAIAEAASRRGAQVYLVSGPVNLEPPSGVHLTQVETTAEMLSACLSLYDDVDAVIAAAAPCDFRPREKKKEKVKKTEGAETLELLPTEDILKTLGDNKGKHILVGFAAETHNLREYAMEKVRKKNLDFICANKVGIPGSGFGSDTNAVTVIYPDGKWEEIGPDSKHNIALAILDRVRKIALERNILENPPV</sequence>
<dbReference type="InterPro" id="IPR003382">
    <property type="entry name" value="Flavoprotein"/>
</dbReference>
<dbReference type="Gene3D" id="3.40.50.1950">
    <property type="entry name" value="Flavin prenyltransferase-like"/>
    <property type="match status" value="1"/>
</dbReference>
<comment type="caution">
    <text evidence="3">Lacks conserved residue(s) required for the propagation of feature annotation.</text>
</comment>
<dbReference type="PANTHER" id="PTHR14359">
    <property type="entry name" value="HOMO-OLIGOMERIC FLAVIN CONTAINING CYS DECARBOXYLASE FAMILY"/>
    <property type="match status" value="1"/>
</dbReference>
<dbReference type="GO" id="GO:0015941">
    <property type="term" value="P:pantothenate catabolic process"/>
    <property type="evidence" value="ECO:0007669"/>
    <property type="project" value="InterPro"/>
</dbReference>
<dbReference type="InterPro" id="IPR005252">
    <property type="entry name" value="CoaBC"/>
</dbReference>
<comment type="similarity">
    <text evidence="3 4">In the N-terminal section; belongs to the HFCD (homo-oligomeric flavin containing Cys decarboxylase) superfamily.</text>
</comment>
<comment type="similarity">
    <text evidence="3 4">In the C-terminal section; belongs to the PPC synthetase family.</text>
</comment>
<keyword evidence="3" id="KW-0460">Magnesium</keyword>
<comment type="function">
    <text evidence="4">Catalyzes two steps in the biosynthesis of coenzyme A. In the first step cysteine is conjugated to 4'-phosphopantothenate to form 4-phosphopantothenoylcysteine, in the latter compound is decarboxylated to form 4'-phosphopantotheine.</text>
</comment>
<feature type="binding site" evidence="3">
    <location>
        <position position="278"/>
    </location>
    <ligand>
        <name>CTP</name>
        <dbReference type="ChEBI" id="CHEBI:37563"/>
    </ligand>
</feature>
<feature type="binding site" evidence="3">
    <location>
        <position position="288"/>
    </location>
    <ligand>
        <name>CTP</name>
        <dbReference type="ChEBI" id="CHEBI:37563"/>
    </ligand>
</feature>
<dbReference type="NCBIfam" id="TIGR00521">
    <property type="entry name" value="coaBC_dfp"/>
    <property type="match status" value="1"/>
</dbReference>